<keyword evidence="4 8" id="KW-0472">Membrane</keyword>
<sequence>QPHEGQQQYAPQQAPAPQQAQAQAQAPAPHQADQAESPLERTQTQPQVPERAEEWDAEPDGADDHPFFSGRGDGDRDKRDKRNKGPAGDDEDEEDDGDGAAGKGRKDGGDRRGKKTKRRSGMACLVVVVVLAGVVGGGGYFAYQFWQDRYGAAPDFSGEGTGEVQVDIPAGASGIAMGRVLKEKGVVKSVGAFTEAVAKNPQGKSIQGGTYTLRKEMSGAAAVALMTDPKTRNSLTIPEGRRNVQVYAAIDKKLGLKDGTTKDVAKNEAKNLGLPDWAEGDGEMKDPLEGFLFPSQYSVGKGTKPVDVLREMVSRAKSRYAKYDLEAKAKDLGLKSPLEVITVASLVQAEGMTHDDFRKMSRVVYNRLKPTNRETNGKLEFDSTYNYATNQSKINLSPAQLRAFHHPYNTYYIRGLPPGPIDNPGSDAVEAALDPEAGDWYYFVATDGKVTKFAKTLAEHDKLVQEFNANQKHKNGT</sequence>
<dbReference type="HAMAP" id="MF_02065">
    <property type="entry name" value="MltG"/>
    <property type="match status" value="1"/>
</dbReference>
<gene>
    <name evidence="9" type="ORF">ADK38_09275</name>
</gene>
<proteinExistence type="inferred from homology"/>
<evidence type="ECO:0000256" key="7">
    <source>
        <dbReference type="SAM" id="MobiDB-lite"/>
    </source>
</evidence>
<dbReference type="InterPro" id="IPR003770">
    <property type="entry name" value="MLTG-like"/>
</dbReference>
<keyword evidence="1" id="KW-1003">Cell membrane</keyword>
<evidence type="ECO:0000256" key="1">
    <source>
        <dbReference type="ARBA" id="ARBA00022475"/>
    </source>
</evidence>
<accession>A0ABR5JA89</accession>
<feature type="region of interest" description="Disordered" evidence="7">
    <location>
        <begin position="1"/>
        <end position="117"/>
    </location>
</feature>
<organism evidence="9 10">
    <name type="scientific">Streptomyces varsoviensis</name>
    <dbReference type="NCBI Taxonomy" id="67373"/>
    <lineage>
        <taxon>Bacteria</taxon>
        <taxon>Bacillati</taxon>
        <taxon>Actinomycetota</taxon>
        <taxon>Actinomycetes</taxon>
        <taxon>Kitasatosporales</taxon>
        <taxon>Streptomycetaceae</taxon>
        <taxon>Streptomyces</taxon>
    </lineage>
</organism>
<keyword evidence="6" id="KW-0961">Cell wall biogenesis/degradation</keyword>
<keyword evidence="2 8" id="KW-0812">Transmembrane</keyword>
<dbReference type="PANTHER" id="PTHR30518">
    <property type="entry name" value="ENDOLYTIC MUREIN TRANSGLYCOSYLASE"/>
    <property type="match status" value="1"/>
</dbReference>
<name>A0ABR5JA89_9ACTN</name>
<feature type="compositionally biased region" description="Low complexity" evidence="7">
    <location>
        <begin position="1"/>
        <end position="35"/>
    </location>
</feature>
<dbReference type="Gene3D" id="3.30.1490.480">
    <property type="entry name" value="Endolytic murein transglycosylase"/>
    <property type="match status" value="1"/>
</dbReference>
<feature type="transmembrane region" description="Helical" evidence="8">
    <location>
        <begin position="121"/>
        <end position="143"/>
    </location>
</feature>
<protein>
    <submittedName>
        <fullName evidence="9">Membrane protein</fullName>
    </submittedName>
</protein>
<comment type="caution">
    <text evidence="9">The sequence shown here is derived from an EMBL/GenBank/DDBJ whole genome shotgun (WGS) entry which is preliminary data.</text>
</comment>
<dbReference type="CDD" id="cd08010">
    <property type="entry name" value="MltG_like"/>
    <property type="match status" value="1"/>
</dbReference>
<feature type="compositionally biased region" description="Basic and acidic residues" evidence="7">
    <location>
        <begin position="62"/>
        <end position="80"/>
    </location>
</feature>
<keyword evidence="10" id="KW-1185">Reference proteome</keyword>
<feature type="compositionally biased region" description="Acidic residues" evidence="7">
    <location>
        <begin position="88"/>
        <end position="98"/>
    </location>
</feature>
<dbReference type="PANTHER" id="PTHR30518:SF2">
    <property type="entry name" value="ENDOLYTIC MUREIN TRANSGLYCOSYLASE"/>
    <property type="match status" value="1"/>
</dbReference>
<evidence type="ECO:0000256" key="2">
    <source>
        <dbReference type="ARBA" id="ARBA00022692"/>
    </source>
</evidence>
<reference evidence="9 10" key="1">
    <citation type="submission" date="2015-07" db="EMBL/GenBank/DDBJ databases">
        <authorList>
            <person name="Ju K.-S."/>
            <person name="Doroghazi J.R."/>
            <person name="Metcalf W.W."/>
        </authorList>
    </citation>
    <scope>NUCLEOTIDE SEQUENCE [LARGE SCALE GENOMIC DNA]</scope>
    <source>
        <strain evidence="9 10">NRRL B-3589</strain>
    </source>
</reference>
<dbReference type="EMBL" id="LGUT01000775">
    <property type="protein sequence ID" value="KOG90349.1"/>
    <property type="molecule type" value="Genomic_DNA"/>
</dbReference>
<keyword evidence="5" id="KW-0456">Lyase</keyword>
<dbReference type="NCBIfam" id="TIGR00247">
    <property type="entry name" value="endolytic transglycosylase MltG"/>
    <property type="match status" value="1"/>
</dbReference>
<evidence type="ECO:0000256" key="4">
    <source>
        <dbReference type="ARBA" id="ARBA00023136"/>
    </source>
</evidence>
<evidence type="ECO:0000313" key="9">
    <source>
        <dbReference type="EMBL" id="KOG90349.1"/>
    </source>
</evidence>
<dbReference type="Pfam" id="PF02618">
    <property type="entry name" value="YceG"/>
    <property type="match status" value="1"/>
</dbReference>
<keyword evidence="3 8" id="KW-1133">Transmembrane helix</keyword>
<evidence type="ECO:0000256" key="8">
    <source>
        <dbReference type="SAM" id="Phobius"/>
    </source>
</evidence>
<feature type="non-terminal residue" evidence="9">
    <location>
        <position position="1"/>
    </location>
</feature>
<evidence type="ECO:0000313" key="10">
    <source>
        <dbReference type="Proteomes" id="UP000037020"/>
    </source>
</evidence>
<evidence type="ECO:0000256" key="6">
    <source>
        <dbReference type="ARBA" id="ARBA00023316"/>
    </source>
</evidence>
<evidence type="ECO:0000256" key="5">
    <source>
        <dbReference type="ARBA" id="ARBA00023239"/>
    </source>
</evidence>
<dbReference type="Proteomes" id="UP000037020">
    <property type="component" value="Unassembled WGS sequence"/>
</dbReference>
<evidence type="ECO:0000256" key="3">
    <source>
        <dbReference type="ARBA" id="ARBA00022989"/>
    </source>
</evidence>